<dbReference type="Pfam" id="PF01554">
    <property type="entry name" value="MatE"/>
    <property type="match status" value="2"/>
</dbReference>
<evidence type="ECO:0000256" key="3">
    <source>
        <dbReference type="ARBA" id="ARBA00022475"/>
    </source>
</evidence>
<dbReference type="GO" id="GO:0015297">
    <property type="term" value="F:antiporter activity"/>
    <property type="evidence" value="ECO:0007669"/>
    <property type="project" value="InterPro"/>
</dbReference>
<comment type="subcellular location">
    <subcellularLocation>
        <location evidence="1">Cell membrane</location>
        <topology evidence="1">Multi-pass membrane protein</topology>
    </subcellularLocation>
</comment>
<dbReference type="GO" id="GO:0005886">
    <property type="term" value="C:plasma membrane"/>
    <property type="evidence" value="ECO:0007669"/>
    <property type="project" value="UniProtKB-SubCell"/>
</dbReference>
<feature type="transmembrane region" description="Helical" evidence="7">
    <location>
        <begin position="151"/>
        <end position="172"/>
    </location>
</feature>
<dbReference type="STRING" id="180332.GCA_000797495_00924"/>
<dbReference type="GO" id="GO:0042910">
    <property type="term" value="F:xenobiotic transmembrane transporter activity"/>
    <property type="evidence" value="ECO:0007669"/>
    <property type="project" value="InterPro"/>
</dbReference>
<keyword evidence="4 7" id="KW-0812">Transmembrane</keyword>
<comment type="caution">
    <text evidence="8">The sequence shown here is derived from an EMBL/GenBank/DDBJ whole genome shotgun (WGS) entry which is preliminary data.</text>
</comment>
<dbReference type="EMBL" id="QGQD01000061">
    <property type="protein sequence ID" value="TLC99904.1"/>
    <property type="molecule type" value="Genomic_DNA"/>
</dbReference>
<dbReference type="PANTHER" id="PTHR42925:SF2">
    <property type="entry name" value="NA+ DRIVEN MULTIDRUG EFFLUX PUMP"/>
    <property type="match status" value="1"/>
</dbReference>
<protein>
    <submittedName>
        <fullName evidence="8">Na(+)/drug antiporter</fullName>
    </submittedName>
</protein>
<dbReference type="InterPro" id="IPR048279">
    <property type="entry name" value="MdtK-like"/>
</dbReference>
<dbReference type="CDD" id="cd13134">
    <property type="entry name" value="MATE_like_8"/>
    <property type="match status" value="1"/>
</dbReference>
<feature type="transmembrane region" description="Helical" evidence="7">
    <location>
        <begin position="179"/>
        <end position="205"/>
    </location>
</feature>
<feature type="transmembrane region" description="Helical" evidence="7">
    <location>
        <begin position="116"/>
        <end position="139"/>
    </location>
</feature>
<feature type="transmembrane region" description="Helical" evidence="7">
    <location>
        <begin position="265"/>
        <end position="283"/>
    </location>
</feature>
<keyword evidence="9" id="KW-1185">Reference proteome</keyword>
<proteinExistence type="predicted"/>
<evidence type="ECO:0000256" key="4">
    <source>
        <dbReference type="ARBA" id="ARBA00022692"/>
    </source>
</evidence>
<reference evidence="8 9" key="1">
    <citation type="journal article" date="2019" name="Anaerobe">
        <title>Detection of Robinsoniella peoriensis in multiple bone samples of a trauma patient.</title>
        <authorList>
            <person name="Schrottner P."/>
            <person name="Hartwich K."/>
            <person name="Bunk B."/>
            <person name="Schober I."/>
            <person name="Helbig S."/>
            <person name="Rudolph W.W."/>
            <person name="Gunzer F."/>
        </authorList>
    </citation>
    <scope>NUCLEOTIDE SEQUENCE [LARGE SCALE GENOMIC DNA]</scope>
    <source>
        <strain evidence="8 9">DSM 106044</strain>
    </source>
</reference>
<keyword evidence="6 7" id="KW-0472">Membrane</keyword>
<dbReference type="PANTHER" id="PTHR42925">
    <property type="entry name" value="MULTIDRUG AND TOXIN EFFLUX PROTEIN MATE FAMILY"/>
    <property type="match status" value="1"/>
</dbReference>
<keyword evidence="2" id="KW-0813">Transport</keyword>
<keyword evidence="3" id="KW-1003">Cell membrane</keyword>
<feature type="transmembrane region" description="Helical" evidence="7">
    <location>
        <begin position="414"/>
        <end position="431"/>
    </location>
</feature>
<dbReference type="NCBIfam" id="TIGR00797">
    <property type="entry name" value="matE"/>
    <property type="match status" value="1"/>
</dbReference>
<dbReference type="AlphaFoldDB" id="A0A4U8Q4Z7"/>
<name>A0A4U8Q4Z7_9FIRM</name>
<gene>
    <name evidence="8" type="primary">norM_2</name>
    <name evidence="8" type="ORF">DSM106044_03206</name>
</gene>
<dbReference type="InterPro" id="IPR002528">
    <property type="entry name" value="MATE_fam"/>
</dbReference>
<feature type="transmembrane region" description="Helical" evidence="7">
    <location>
        <begin position="333"/>
        <end position="356"/>
    </location>
</feature>
<evidence type="ECO:0000256" key="6">
    <source>
        <dbReference type="ARBA" id="ARBA00023136"/>
    </source>
</evidence>
<sequence length="487" mass="52748">MRKHGQISPESDLGKMKNLKSMIPAKGGFYGNLLALVFPIAFQNLMTAAVSAADVVMVGVVSQTALSAVSLASQVQFVLSLFYAGLTIGTTILAAQYWGKGDKSVVEQVLGISIKLSLVISVLFAVGAIFFTGQLMMIFTSDPELIATGIPYLRIVGISYLFTSVSQIYLCIMKNTGKALLSTIISSTAMILNILLNAVFVFGLFGAPKLGVAGVAIATTISRAVELIWCIAESLKENNIHIRIKYIIKNNWELFKDFMHYSTPVLGNELVWGCGFTMYSVIMGHLGSDAVAANSIANIVKNLAISLCIGVSSGGAILLGIELGKRDLKLAKLYAARLCKLSLITGVIGGGIILAARPFILDFASLSDLARGYLSTMLYICSYYVIGKSINSTIIAGIFCAGGDTKFGFICDTIDMWLFAIPLGLLCAFIFNLPVGWVYFIISMDELVKLPFVYRHYKKYLWLKNITREFDNINPDGDLAAIKKKAV</sequence>
<accession>A0A4U8Q4Z7</accession>
<feature type="transmembrane region" description="Helical" evidence="7">
    <location>
        <begin position="376"/>
        <end position="402"/>
    </location>
</feature>
<evidence type="ECO:0000313" key="8">
    <source>
        <dbReference type="EMBL" id="TLC99904.1"/>
    </source>
</evidence>
<evidence type="ECO:0000256" key="5">
    <source>
        <dbReference type="ARBA" id="ARBA00022989"/>
    </source>
</evidence>
<keyword evidence="5 7" id="KW-1133">Transmembrane helix</keyword>
<organism evidence="8 9">
    <name type="scientific">Robinsoniella peoriensis</name>
    <dbReference type="NCBI Taxonomy" id="180332"/>
    <lineage>
        <taxon>Bacteria</taxon>
        <taxon>Bacillati</taxon>
        <taxon>Bacillota</taxon>
        <taxon>Clostridia</taxon>
        <taxon>Lachnospirales</taxon>
        <taxon>Lachnospiraceae</taxon>
        <taxon>Robinsoniella</taxon>
    </lineage>
</organism>
<feature type="transmembrane region" description="Helical" evidence="7">
    <location>
        <begin position="76"/>
        <end position="95"/>
    </location>
</feature>
<feature type="transmembrane region" description="Helical" evidence="7">
    <location>
        <begin position="303"/>
        <end position="321"/>
    </location>
</feature>
<evidence type="ECO:0000256" key="2">
    <source>
        <dbReference type="ARBA" id="ARBA00022448"/>
    </source>
</evidence>
<evidence type="ECO:0000256" key="1">
    <source>
        <dbReference type="ARBA" id="ARBA00004651"/>
    </source>
</evidence>
<dbReference type="PIRSF" id="PIRSF006603">
    <property type="entry name" value="DinF"/>
    <property type="match status" value="1"/>
</dbReference>
<evidence type="ECO:0000313" key="9">
    <source>
        <dbReference type="Proteomes" id="UP000306509"/>
    </source>
</evidence>
<dbReference type="InterPro" id="IPR047135">
    <property type="entry name" value="YsiQ"/>
</dbReference>
<evidence type="ECO:0000256" key="7">
    <source>
        <dbReference type="SAM" id="Phobius"/>
    </source>
</evidence>
<dbReference type="Proteomes" id="UP000306509">
    <property type="component" value="Unassembled WGS sequence"/>
</dbReference>